<dbReference type="Pfam" id="PF12146">
    <property type="entry name" value="Hydrolase_4"/>
    <property type="match status" value="1"/>
</dbReference>
<keyword evidence="1" id="KW-0732">Signal</keyword>
<dbReference type="InterPro" id="IPR029058">
    <property type="entry name" value="AB_hydrolase_fold"/>
</dbReference>
<keyword evidence="4" id="KW-1185">Reference proteome</keyword>
<protein>
    <submittedName>
        <fullName evidence="3">Alpha/beta fold hydrolase</fullName>
    </submittedName>
</protein>
<evidence type="ECO:0000259" key="2">
    <source>
        <dbReference type="Pfam" id="PF12146"/>
    </source>
</evidence>
<feature type="domain" description="Serine aminopeptidase S33" evidence="2">
    <location>
        <begin position="307"/>
        <end position="534"/>
    </location>
</feature>
<dbReference type="Gene3D" id="3.40.50.1820">
    <property type="entry name" value="alpha/beta hydrolase"/>
    <property type="match status" value="1"/>
</dbReference>
<evidence type="ECO:0000313" key="4">
    <source>
        <dbReference type="Proteomes" id="UP000318055"/>
    </source>
</evidence>
<accession>A0A518RCU6</accession>
<sequence>MLSSKALRPGAARTMACVLIACSGNAAAQSASSPAGDWQGVLRSEERQTRSAIHLEQNEPGVLTGDIDLPDTGQWDVPLEKVTYQDGVLAFSYRGGSRSFEGRWDSAAAAWVGKFRNPAATFDVAYKAGFLGLPVLAALNGYWEADATIQGLRRRFKLRVTTNAHGTYALMDMPELVQTGLAVVSLGLQGRDVAFAVPALGMRFEGKLDRTAGSITGAFDAAGTAVPVEFRRNPSGAPRRTQTPEPPYPYTVEDVAFANPASGGAMLGCTLNVPKAPGPHPAAMLLTGSGQQDRDETLVGHKPFLVLADHLAHNGTAVLRCDDRGVGRSTGEYRTATLEDFAEDAAAGIAFLRTRREIAPSKIGLIGHSEGGVVAPMVANGRANVAFVILMAAPGVPIDELLMMQGEEVARADGVPEARIAQQRPLRRAVLTAMRDAADPDAARAAVEALLVAYGVPPKVARAQAAQEASPDILRIIRADPADAIAEMRVPVLAIVGSKDRQVPPVQNLPALREALAGHRDATVRELPGLNHLLQTAETGAMGEYYDIEETMAPLALDTIANWLGERGFTAVDNAGRSRR</sequence>
<dbReference type="PANTHER" id="PTHR43265:SF1">
    <property type="entry name" value="ESTERASE ESTD"/>
    <property type="match status" value="1"/>
</dbReference>
<dbReference type="EMBL" id="CP042239">
    <property type="protein sequence ID" value="QDX25224.1"/>
    <property type="molecule type" value="Genomic_DNA"/>
</dbReference>
<proteinExistence type="predicted"/>
<keyword evidence="3" id="KW-0378">Hydrolase</keyword>
<feature type="chain" id="PRO_5021986656" evidence="1">
    <location>
        <begin position="29"/>
        <end position="580"/>
    </location>
</feature>
<dbReference type="SUPFAM" id="SSF53474">
    <property type="entry name" value="alpha/beta-Hydrolases"/>
    <property type="match status" value="1"/>
</dbReference>
<feature type="signal peptide" evidence="1">
    <location>
        <begin position="1"/>
        <end position="28"/>
    </location>
</feature>
<dbReference type="Proteomes" id="UP000318055">
    <property type="component" value="Chromosome"/>
</dbReference>
<dbReference type="InterPro" id="IPR053145">
    <property type="entry name" value="AB_hydrolase_Est10"/>
</dbReference>
<dbReference type="GO" id="GO:0052689">
    <property type="term" value="F:carboxylic ester hydrolase activity"/>
    <property type="evidence" value="ECO:0007669"/>
    <property type="project" value="TreeGrafter"/>
</dbReference>
<name>A0A518RCU6_9SPHN</name>
<organism evidence="3 4">
    <name type="scientific">Sphingomonas suaedae</name>
    <dbReference type="NCBI Taxonomy" id="2599297"/>
    <lineage>
        <taxon>Bacteria</taxon>
        <taxon>Pseudomonadati</taxon>
        <taxon>Pseudomonadota</taxon>
        <taxon>Alphaproteobacteria</taxon>
        <taxon>Sphingomonadales</taxon>
        <taxon>Sphingomonadaceae</taxon>
        <taxon>Sphingomonas</taxon>
    </lineage>
</organism>
<dbReference type="AlphaFoldDB" id="A0A518RCU6"/>
<dbReference type="OrthoDB" id="9809549at2"/>
<reference evidence="3 4" key="1">
    <citation type="submission" date="2019-07" db="EMBL/GenBank/DDBJ databases">
        <title>Sphingomonas alkalisoli sp. nov., isolated from rhizosphere soil of Suaedae salsa.</title>
        <authorList>
            <person name="Zhang H."/>
            <person name="Xu L."/>
            <person name="Zhang J.-X."/>
            <person name="Sun J.-Q."/>
        </authorList>
    </citation>
    <scope>NUCLEOTIDE SEQUENCE [LARGE SCALE GENOMIC DNA]</scope>
    <source>
        <strain evidence="3 4">XS-10</strain>
    </source>
</reference>
<dbReference type="PANTHER" id="PTHR43265">
    <property type="entry name" value="ESTERASE ESTD"/>
    <property type="match status" value="1"/>
</dbReference>
<evidence type="ECO:0000256" key="1">
    <source>
        <dbReference type="SAM" id="SignalP"/>
    </source>
</evidence>
<dbReference type="InterPro" id="IPR022742">
    <property type="entry name" value="Hydrolase_4"/>
</dbReference>
<dbReference type="KEGG" id="ssua:FPZ54_03735"/>
<gene>
    <name evidence="3" type="ORF">FPZ54_03735</name>
</gene>
<evidence type="ECO:0000313" key="3">
    <source>
        <dbReference type="EMBL" id="QDX25224.1"/>
    </source>
</evidence>